<dbReference type="Pfam" id="PF20598">
    <property type="entry name" value="DUF6795"/>
    <property type="match status" value="1"/>
</dbReference>
<feature type="domain" description="DUF6795" evidence="2">
    <location>
        <begin position="126"/>
        <end position="230"/>
    </location>
</feature>
<evidence type="ECO:0000313" key="4">
    <source>
        <dbReference type="Proteomes" id="UP001231109"/>
    </source>
</evidence>
<feature type="transmembrane region" description="Helical" evidence="1">
    <location>
        <begin position="6"/>
        <end position="31"/>
    </location>
</feature>
<keyword evidence="4" id="KW-1185">Reference proteome</keyword>
<evidence type="ECO:0000256" key="1">
    <source>
        <dbReference type="SAM" id="Phobius"/>
    </source>
</evidence>
<accession>A0ABT9I555</accession>
<reference evidence="3 4" key="1">
    <citation type="submission" date="2022-11" db="EMBL/GenBank/DDBJ databases">
        <title>Viruses from the air-sea interface of a natural surface slick.</title>
        <authorList>
            <person name="Rahlff J."/>
            <person name="Holmfeldt K."/>
        </authorList>
    </citation>
    <scope>NUCLEOTIDE SEQUENCE [LARGE SCALE GENOMIC DNA]</scope>
    <source>
        <strain evidence="3 4">SMS4</strain>
    </source>
</reference>
<comment type="caution">
    <text evidence="3">The sequence shown here is derived from an EMBL/GenBank/DDBJ whole genome shotgun (WGS) entry which is preliminary data.</text>
</comment>
<name>A0ABT9I555_9GAMM</name>
<dbReference type="EMBL" id="JAPJDZ010000190">
    <property type="protein sequence ID" value="MDP5138533.1"/>
    <property type="molecule type" value="Genomic_DNA"/>
</dbReference>
<dbReference type="Proteomes" id="UP001231109">
    <property type="component" value="Unassembled WGS sequence"/>
</dbReference>
<dbReference type="InterPro" id="IPR046474">
    <property type="entry name" value="DUF6795"/>
</dbReference>
<organism evidence="3 4">
    <name type="scientific">Rheinheimera baltica</name>
    <dbReference type="NCBI Taxonomy" id="67576"/>
    <lineage>
        <taxon>Bacteria</taxon>
        <taxon>Pseudomonadati</taxon>
        <taxon>Pseudomonadota</taxon>
        <taxon>Gammaproteobacteria</taxon>
        <taxon>Chromatiales</taxon>
        <taxon>Chromatiaceae</taxon>
        <taxon>Rheinheimera</taxon>
    </lineage>
</organism>
<dbReference type="RefSeq" id="WP_305977651.1">
    <property type="nucleotide sequence ID" value="NZ_JAPJDZ010000190.1"/>
</dbReference>
<dbReference type="PROSITE" id="PS51257">
    <property type="entry name" value="PROKAR_LIPOPROTEIN"/>
    <property type="match status" value="1"/>
</dbReference>
<keyword evidence="1" id="KW-0812">Transmembrane</keyword>
<gene>
    <name evidence="3" type="ORF">ORJ04_21530</name>
</gene>
<keyword evidence="1" id="KW-1133">Transmembrane helix</keyword>
<sequence length="261" mass="28207">MTPSRLAIISIVVGLAPLLIALLGSALASLLGCEQKGGGMSQCYFCGKDIGGILYGMMMMHWLVIITGGIAVFGVTASLLWAYVSLKWALIVTVAPFALGLLGAIVSYVPILTGFRMVEIQLSPVVTGVLTDNGKPVVGATLVRQLEYGSYADSTTVTDSDGRFSFPAHNVSSFRPGWIAERSKPTLAKHGIFLHQGDEHVNLLSWQSHYRLLQHPLSQVFTNLQCDLAKKPEKYIINSTVEPLYVSALCKLPPQEVPSAY</sequence>
<feature type="transmembrane region" description="Helical" evidence="1">
    <location>
        <begin position="88"/>
        <end position="111"/>
    </location>
</feature>
<evidence type="ECO:0000259" key="2">
    <source>
        <dbReference type="Pfam" id="PF20598"/>
    </source>
</evidence>
<feature type="transmembrane region" description="Helical" evidence="1">
    <location>
        <begin position="62"/>
        <end position="82"/>
    </location>
</feature>
<protein>
    <submittedName>
        <fullName evidence="3">Carboxypeptidase-like regulatory domain-containing protein</fullName>
    </submittedName>
</protein>
<keyword evidence="1" id="KW-0472">Membrane</keyword>
<evidence type="ECO:0000313" key="3">
    <source>
        <dbReference type="EMBL" id="MDP5138533.1"/>
    </source>
</evidence>
<proteinExistence type="predicted"/>